<feature type="compositionally biased region" description="Basic residues" evidence="2">
    <location>
        <begin position="402"/>
        <end position="415"/>
    </location>
</feature>
<dbReference type="SUPFAM" id="SSF52087">
    <property type="entry name" value="CRAL/TRIO domain"/>
    <property type="match status" value="1"/>
</dbReference>
<dbReference type="SUPFAM" id="SSF46966">
    <property type="entry name" value="Spectrin repeat"/>
    <property type="match status" value="1"/>
</dbReference>
<evidence type="ECO:0000313" key="5">
    <source>
        <dbReference type="Proteomes" id="UP001642483"/>
    </source>
</evidence>
<dbReference type="EMBL" id="CAWYQH010000002">
    <property type="protein sequence ID" value="CAK8673563.1"/>
    <property type="molecule type" value="Genomic_DNA"/>
</dbReference>
<feature type="coiled-coil region" evidence="1">
    <location>
        <begin position="509"/>
        <end position="536"/>
    </location>
</feature>
<comment type="caution">
    <text evidence="4">The sequence shown here is derived from an EMBL/GenBank/DDBJ whole genome shotgun (WGS) entry which is preliminary data.</text>
</comment>
<dbReference type="Proteomes" id="UP001642483">
    <property type="component" value="Unassembled WGS sequence"/>
</dbReference>
<evidence type="ECO:0000259" key="3">
    <source>
        <dbReference type="Pfam" id="PF13716"/>
    </source>
</evidence>
<dbReference type="PANTHER" id="PTHR46607">
    <property type="entry name" value="SEC14 DOMAIN AND SPECTRIN REPEAT-CONTAINING PROTEIN 1"/>
    <property type="match status" value="1"/>
</dbReference>
<evidence type="ECO:0000256" key="1">
    <source>
        <dbReference type="SAM" id="Coils"/>
    </source>
</evidence>
<gene>
    <name evidence="4" type="ORF">CVLEPA_LOCUS3345</name>
</gene>
<dbReference type="Pfam" id="PF13716">
    <property type="entry name" value="CRAL_TRIO_2"/>
    <property type="match status" value="1"/>
</dbReference>
<keyword evidence="1" id="KW-0175">Coiled coil</keyword>
<sequence>MPFSGNRNSKHSSPPWYTVQPKDGVTTWDLLTPASSLDYLSRSHNTKRGSLNAKDIQDILSKKIAFLSGGKDTRGRPIITIPNVKEPYPHTEYGISTTLKYLSCVLSGKRTEFTILLDVRSSSWNAMKPIIRILQYCLRDRIGLVCIVKPGEFWEKHRASFNFKKYKDRLGFETVLVSSDKLRRYADPSQLTRDFGGTLPYDHQQWVVNRMSYETYVADAENKVHFYENMSSVAKRLDDTETTETGSSTAYSDSGHATEQTLTTSSSADTPPRGRNRSRSSHPNSKEYVYHIPKEDSREENSTPKTINSPVPAPRVRVSPITYAGSPPPQPRIRSRSLPPNQARQDAHARKTTNYVQGPPPYNHIYVVPEPTRPTRKRVTRSHSDYSLQQSTEEEAKETRRAVHRNGPRYLRRRREREDTDTITTSSGLSLSTQTLSSYKSVPDLAKTGLKEKSSAGNAKHVMPNSTIVQGEKLLEQLQTSPDDSGFYVGPIKPVSDEGFLMMENVHKLQNVLHKLDEVNLEKANMKRQKRLKRRKTAIGIPEVDGKSDDFYEQLTPTKIEEKLKHVFDWFRGPGEQNLQSNNSFGNSLGEVASLIKLHRSLLSQSIETLRILSDVRPQFERLVKTRRLPDNHGNSFHPVPQWMISIERNLKVVETTSKQFQARLRQQGEILQIGFTFHKSTQQLSTCIDKLTKVCRNEVSLLDSLDAIQNQLDELHYLHKDMTKLQQDVLKAANSYLQRFQRHLSENGRKYSQLGLHASQIRESLSHCQFRTKTCNQLTESCKVRLQHVLQLKTAQKDVQESIEWLCDAKRKLKQFHRALGKSAKEVEYLIEQHEHIKMSGKLSYDNGNKQLSAISVLRRCLELSPPHGAPKSPLMGRSQSSGQLLSSSGKVLPSLEDAWDAFIQAWHERRSRLSVAHLFYFNTEQLCKRGSQLVVDLDYAYPNYQEINSSQISFGGRIQPLREAHYTFHDDVDHVMKIGDDLLRDMNFENCDTPSYEPTKGDHVGSAIKVKMNQLRDLRSSVRSKWTRLKEDTGVVSIASGQVSKRRGSKGEPRRWVEAVNEVIKSSPVTGFNVAYFTAVWAII</sequence>
<dbReference type="Gene3D" id="3.40.525.10">
    <property type="entry name" value="CRAL-TRIO lipid binding domain"/>
    <property type="match status" value="1"/>
</dbReference>
<evidence type="ECO:0000256" key="2">
    <source>
        <dbReference type="SAM" id="MobiDB-lite"/>
    </source>
</evidence>
<reference evidence="4 5" key="1">
    <citation type="submission" date="2024-02" db="EMBL/GenBank/DDBJ databases">
        <authorList>
            <person name="Daric V."/>
            <person name="Darras S."/>
        </authorList>
    </citation>
    <scope>NUCLEOTIDE SEQUENCE [LARGE SCALE GENOMIC DNA]</scope>
</reference>
<organism evidence="4 5">
    <name type="scientific">Clavelina lepadiformis</name>
    <name type="common">Light-bulb sea squirt</name>
    <name type="synonym">Ascidia lepadiformis</name>
    <dbReference type="NCBI Taxonomy" id="159417"/>
    <lineage>
        <taxon>Eukaryota</taxon>
        <taxon>Metazoa</taxon>
        <taxon>Chordata</taxon>
        <taxon>Tunicata</taxon>
        <taxon>Ascidiacea</taxon>
        <taxon>Aplousobranchia</taxon>
        <taxon>Clavelinidae</taxon>
        <taxon>Clavelina</taxon>
    </lineage>
</organism>
<feature type="region of interest" description="Disordered" evidence="2">
    <location>
        <begin position="237"/>
        <end position="429"/>
    </location>
</feature>
<protein>
    <recommendedName>
        <fullName evidence="3">CRAL-TRIO domain-containing protein</fullName>
    </recommendedName>
</protein>
<evidence type="ECO:0000313" key="4">
    <source>
        <dbReference type="EMBL" id="CAK8673563.1"/>
    </source>
</evidence>
<keyword evidence="5" id="KW-1185">Reference proteome</keyword>
<name>A0ABP0F664_CLALP</name>
<feature type="domain" description="CRAL-TRIO" evidence="3">
    <location>
        <begin position="98"/>
        <end position="203"/>
    </location>
</feature>
<dbReference type="InterPro" id="IPR001251">
    <property type="entry name" value="CRAL-TRIO_dom"/>
</dbReference>
<dbReference type="PANTHER" id="PTHR46607:SF1">
    <property type="entry name" value="SEC14 DOMAIN AND SPECTRIN REPEAT-CONTAINING PROTEIN 1"/>
    <property type="match status" value="1"/>
</dbReference>
<feature type="compositionally biased region" description="Polar residues" evidence="2">
    <location>
        <begin position="250"/>
        <end position="269"/>
    </location>
</feature>
<proteinExistence type="predicted"/>
<dbReference type="InterPro" id="IPR036865">
    <property type="entry name" value="CRAL-TRIO_dom_sf"/>
</dbReference>
<feature type="compositionally biased region" description="Basic and acidic residues" evidence="2">
    <location>
        <begin position="284"/>
        <end position="302"/>
    </location>
</feature>
<dbReference type="Gene3D" id="1.20.58.60">
    <property type="match status" value="1"/>
</dbReference>
<accession>A0ABP0F664</accession>
<dbReference type="CDD" id="cd00170">
    <property type="entry name" value="SEC14"/>
    <property type="match status" value="1"/>
</dbReference>